<evidence type="ECO:0000313" key="4">
    <source>
        <dbReference type="Proteomes" id="UP000176614"/>
    </source>
</evidence>
<dbReference type="InterPro" id="IPR042001">
    <property type="entry name" value="Sortase_F"/>
</dbReference>
<evidence type="ECO:0000313" key="3">
    <source>
        <dbReference type="EMBL" id="OGC62358.1"/>
    </source>
</evidence>
<evidence type="ECO:0008006" key="5">
    <source>
        <dbReference type="Google" id="ProtNLM"/>
    </source>
</evidence>
<dbReference type="InterPro" id="IPR023365">
    <property type="entry name" value="Sortase_dom-sf"/>
</dbReference>
<gene>
    <name evidence="3" type="ORF">A2264_05320</name>
</gene>
<dbReference type="CDD" id="cd05829">
    <property type="entry name" value="Sortase_F"/>
    <property type="match status" value="1"/>
</dbReference>
<dbReference type="GO" id="GO:0016787">
    <property type="term" value="F:hydrolase activity"/>
    <property type="evidence" value="ECO:0007669"/>
    <property type="project" value="UniProtKB-KW"/>
</dbReference>
<dbReference type="SUPFAM" id="SSF63817">
    <property type="entry name" value="Sortase"/>
    <property type="match status" value="1"/>
</dbReference>
<name>A0A1F4VZB0_UNCKA</name>
<keyword evidence="2" id="KW-0812">Transmembrane</keyword>
<evidence type="ECO:0000256" key="1">
    <source>
        <dbReference type="ARBA" id="ARBA00022801"/>
    </source>
</evidence>
<organism evidence="3 4">
    <name type="scientific">candidate division WWE3 bacterium RIFOXYA2_FULL_46_9</name>
    <dbReference type="NCBI Taxonomy" id="1802636"/>
    <lineage>
        <taxon>Bacteria</taxon>
        <taxon>Katanobacteria</taxon>
    </lineage>
</organism>
<feature type="transmembrane region" description="Helical" evidence="2">
    <location>
        <begin position="12"/>
        <end position="34"/>
    </location>
</feature>
<accession>A0A1F4VZB0</accession>
<protein>
    <recommendedName>
        <fullName evidence="5">Sortase</fullName>
    </recommendedName>
</protein>
<dbReference type="AlphaFoldDB" id="A0A1F4VZB0"/>
<sequence>MKKRRFINFRHLFLPAVLLGVCMLLSLFLIWDFLPKPPIESNLENRLSITDLSVFSELTEPVYFPAEIITIPGTNIATTLDRVGVLDDGTLEAPEAWNKGGWLFSSSKPGQVGNLIIDGHYDDNFGKPAVFWELKKVKPGDKVIVTDGAGEDFVYIVSKVYFLDIDSSEKSRVFSSNEKVATITLITCGGVWLPGESTYSKRLIVSGVLDSGANGLAKALMSYYVASYVN</sequence>
<dbReference type="InterPro" id="IPR005754">
    <property type="entry name" value="Sortase"/>
</dbReference>
<keyword evidence="2" id="KW-1133">Transmembrane helix</keyword>
<keyword evidence="2" id="KW-0472">Membrane</keyword>
<reference evidence="3 4" key="1">
    <citation type="journal article" date="2016" name="Nat. Commun.">
        <title>Thousands of microbial genomes shed light on interconnected biogeochemical processes in an aquifer system.</title>
        <authorList>
            <person name="Anantharaman K."/>
            <person name="Brown C.T."/>
            <person name="Hug L.A."/>
            <person name="Sharon I."/>
            <person name="Castelle C.J."/>
            <person name="Probst A.J."/>
            <person name="Thomas B.C."/>
            <person name="Singh A."/>
            <person name="Wilkins M.J."/>
            <person name="Karaoz U."/>
            <person name="Brodie E.L."/>
            <person name="Williams K.H."/>
            <person name="Hubbard S.S."/>
            <person name="Banfield J.F."/>
        </authorList>
    </citation>
    <scope>NUCLEOTIDE SEQUENCE [LARGE SCALE GENOMIC DNA]</scope>
</reference>
<dbReference type="Pfam" id="PF04203">
    <property type="entry name" value="Sortase"/>
    <property type="match status" value="1"/>
</dbReference>
<evidence type="ECO:0000256" key="2">
    <source>
        <dbReference type="SAM" id="Phobius"/>
    </source>
</evidence>
<comment type="caution">
    <text evidence="3">The sequence shown here is derived from an EMBL/GenBank/DDBJ whole genome shotgun (WGS) entry which is preliminary data.</text>
</comment>
<dbReference type="Proteomes" id="UP000176614">
    <property type="component" value="Unassembled WGS sequence"/>
</dbReference>
<dbReference type="EMBL" id="MEVT01000020">
    <property type="protein sequence ID" value="OGC62358.1"/>
    <property type="molecule type" value="Genomic_DNA"/>
</dbReference>
<dbReference type="Gene3D" id="2.40.260.10">
    <property type="entry name" value="Sortase"/>
    <property type="match status" value="1"/>
</dbReference>
<keyword evidence="1" id="KW-0378">Hydrolase</keyword>
<proteinExistence type="predicted"/>